<reference evidence="3 4" key="1">
    <citation type="submission" date="2018-12" db="EMBL/GenBank/DDBJ databases">
        <title>YIM 101343 draft genome.</title>
        <authorList>
            <person name="Chen X."/>
        </authorList>
    </citation>
    <scope>NUCLEOTIDE SEQUENCE [LARGE SCALE GENOMIC DNA]</scope>
    <source>
        <strain evidence="3 4">YIM 101343</strain>
    </source>
</reference>
<dbReference type="PANTHER" id="PTHR43135:SF3">
    <property type="entry name" value="ALPHA-D-RIBOSE 1-METHYLPHOSPHONATE 5-TRIPHOSPHATE DIPHOSPHATASE"/>
    <property type="match status" value="1"/>
</dbReference>
<keyword evidence="1" id="KW-0812">Transmembrane</keyword>
<dbReference type="InterPro" id="IPR011059">
    <property type="entry name" value="Metal-dep_hydrolase_composite"/>
</dbReference>
<evidence type="ECO:0000313" key="3">
    <source>
        <dbReference type="EMBL" id="RSZ62361.1"/>
    </source>
</evidence>
<keyword evidence="1" id="KW-1133">Transmembrane helix</keyword>
<feature type="domain" description="Amidohydrolase-related" evidence="2">
    <location>
        <begin position="115"/>
        <end position="453"/>
    </location>
</feature>
<comment type="caution">
    <text evidence="3">The sequence shown here is derived from an EMBL/GenBank/DDBJ whole genome shotgun (WGS) entry which is preliminary data.</text>
</comment>
<evidence type="ECO:0000313" key="4">
    <source>
        <dbReference type="Proteomes" id="UP000274907"/>
    </source>
</evidence>
<feature type="transmembrane region" description="Helical" evidence="1">
    <location>
        <begin position="25"/>
        <end position="48"/>
    </location>
</feature>
<dbReference type="OrthoDB" id="3514520at2"/>
<dbReference type="Proteomes" id="UP000274907">
    <property type="component" value="Unassembled WGS sequence"/>
</dbReference>
<dbReference type="Gene3D" id="2.30.40.10">
    <property type="entry name" value="Urease, subunit C, domain 1"/>
    <property type="match status" value="1"/>
</dbReference>
<dbReference type="SUPFAM" id="SSF51556">
    <property type="entry name" value="Metallo-dependent hydrolases"/>
    <property type="match status" value="1"/>
</dbReference>
<evidence type="ECO:0000259" key="2">
    <source>
        <dbReference type="Pfam" id="PF01979"/>
    </source>
</evidence>
<accession>A0A3R9ZZ32</accession>
<proteinExistence type="predicted"/>
<dbReference type="PANTHER" id="PTHR43135">
    <property type="entry name" value="ALPHA-D-RIBOSE 1-METHYLPHOSPHONATE 5-TRIPHOSPHATE DIPHOSPHATASE"/>
    <property type="match status" value="1"/>
</dbReference>
<dbReference type="GO" id="GO:0016810">
    <property type="term" value="F:hydrolase activity, acting on carbon-nitrogen (but not peptide) bonds"/>
    <property type="evidence" value="ECO:0007669"/>
    <property type="project" value="InterPro"/>
</dbReference>
<keyword evidence="1" id="KW-0472">Membrane</keyword>
<dbReference type="SUPFAM" id="SSF51338">
    <property type="entry name" value="Composite domain of metallo-dependent hydrolases"/>
    <property type="match status" value="1"/>
</dbReference>
<name>A0A3R9ZZ32_9CORY</name>
<keyword evidence="4" id="KW-1185">Reference proteome</keyword>
<gene>
    <name evidence="3" type="ORF">EAH68_09465</name>
</gene>
<dbReference type="Pfam" id="PF01979">
    <property type="entry name" value="Amidohydro_1"/>
    <property type="match status" value="1"/>
</dbReference>
<dbReference type="InterPro" id="IPR051781">
    <property type="entry name" value="Metallo-dep_Hydrolase"/>
</dbReference>
<keyword evidence="3" id="KW-0378">Hydrolase</keyword>
<evidence type="ECO:0000256" key="1">
    <source>
        <dbReference type="SAM" id="Phobius"/>
    </source>
</evidence>
<dbReference type="Gene3D" id="3.20.20.140">
    <property type="entry name" value="Metal-dependent hydrolases"/>
    <property type="match status" value="1"/>
</dbReference>
<dbReference type="InterPro" id="IPR032466">
    <property type="entry name" value="Metal_Hydrolase"/>
</dbReference>
<dbReference type="EMBL" id="RXHJ01000011">
    <property type="protein sequence ID" value="RSZ62361.1"/>
    <property type="molecule type" value="Genomic_DNA"/>
</dbReference>
<dbReference type="AlphaFoldDB" id="A0A3R9ZZ32"/>
<dbReference type="InterPro" id="IPR006680">
    <property type="entry name" value="Amidohydro-rel"/>
</dbReference>
<sequence length="456" mass="48454">MVQRFTMEEHAASKEGHISAMGKKIFFRTVLVALGLIVALVAAFLIWYETTSYRPGDTDPSPILLSGATVLTGPELTPTRNIDILVEDGRITGVGPDLVGDAPADVEIRDLSGMTLLPGLIDLHVHLGREIESGADPFGALDMPGLIAHYSRYLPEARRDLLAAGVTTVRDLGNETPFIFELRDGIADGSLEGPRVFAAGTLFTTAGGHPVQTIFGGDLEASPSLTPDTPEQARQEVRRLVEDGADLIKVIQERGIENQPLDPIPVDVLTAIVEETHALGLPVVAHWGRLDDLSEVRAAGVDELVHLESRDLMDGWPPELLAEVVDSGIPVTPSMIVAAENGPPELRGQMIRQSTEFHDAGGTLLAGSDAGMPGVGFGTGLQRELALLVEAGLSPTEALQVATSAAARQLGRPELGEIREGAIADLVAVEGSPHEEITEIAEVRLVLRDGRVVFTG</sequence>
<protein>
    <submittedName>
        <fullName evidence="3">Amidohydrolase</fullName>
    </submittedName>
</protein>
<organism evidence="3 4">
    <name type="scientific">Corynebacterium hylobatis</name>
    <dbReference type="NCBI Taxonomy" id="1859290"/>
    <lineage>
        <taxon>Bacteria</taxon>
        <taxon>Bacillati</taxon>
        <taxon>Actinomycetota</taxon>
        <taxon>Actinomycetes</taxon>
        <taxon>Mycobacteriales</taxon>
        <taxon>Corynebacteriaceae</taxon>
        <taxon>Corynebacterium</taxon>
    </lineage>
</organism>